<feature type="transmembrane region" description="Helical" evidence="1">
    <location>
        <begin position="346"/>
        <end position="365"/>
    </location>
</feature>
<proteinExistence type="predicted"/>
<reference evidence="2" key="1">
    <citation type="submission" date="2018-06" db="EMBL/GenBank/DDBJ databases">
        <authorList>
            <person name="Zhirakovskaya E."/>
        </authorList>
    </citation>
    <scope>NUCLEOTIDE SEQUENCE</scope>
</reference>
<feature type="transmembrane region" description="Helical" evidence="1">
    <location>
        <begin position="102"/>
        <end position="121"/>
    </location>
</feature>
<accession>A0A3B1C2J0</accession>
<name>A0A3B1C2J0_9ZZZZ</name>
<feature type="transmembrane region" description="Helical" evidence="1">
    <location>
        <begin position="152"/>
        <end position="171"/>
    </location>
</feature>
<dbReference type="AlphaFoldDB" id="A0A3B1C2J0"/>
<feature type="transmembrane region" description="Helical" evidence="1">
    <location>
        <begin position="183"/>
        <end position="201"/>
    </location>
</feature>
<feature type="transmembrane region" description="Helical" evidence="1">
    <location>
        <begin position="578"/>
        <end position="599"/>
    </location>
</feature>
<feature type="transmembrane region" description="Helical" evidence="1">
    <location>
        <begin position="232"/>
        <end position="258"/>
    </location>
</feature>
<evidence type="ECO:0000256" key="1">
    <source>
        <dbReference type="SAM" id="Phobius"/>
    </source>
</evidence>
<organism evidence="2">
    <name type="scientific">hydrothermal vent metagenome</name>
    <dbReference type="NCBI Taxonomy" id="652676"/>
    <lineage>
        <taxon>unclassified sequences</taxon>
        <taxon>metagenomes</taxon>
        <taxon>ecological metagenomes</taxon>
    </lineage>
</organism>
<feature type="transmembrane region" description="Helical" evidence="1">
    <location>
        <begin position="417"/>
        <end position="433"/>
    </location>
</feature>
<feature type="transmembrane region" description="Helical" evidence="1">
    <location>
        <begin position="385"/>
        <end position="405"/>
    </location>
</feature>
<sequence length="604" mass="68257">MNKRAQNLSWYTASLAAVAALAGFNFFIGDFFPNRYGKLGHDYSIIMTRLLDGYYWSEVNGIFQVPWFTPSFCGGLPAFGSTNNFYYSVPQFFTFFVDPLSSVYLTILLFALIGFAGFYLLAKEAFGVGQGAALYGSLLFMFNGFYMSRMIIGHFMYHAFALVPLICFFMLRRLPSKTPERFLRIAFDSVLAAIGLGYMVYSGMSPIGPQIILAIIVVGLMHSMVKGGGRDFIIRFFVAGVIAIMLGASKLVATAAFLQHFPRDQYPVAGVDGFLPLVYISLRSLFFWPDMNAVNYFTVNTPFKPLVHELEYGITPGPLLIICFGAWVSIKNMILAKSWKSAPKGLMVKAVVTAILICLIIALNYRSPFIEAVVKGLPILKTLHFFFRWLIIFIPAGILTALIFIERIDILARFRRPIIIGGIMLLFVSLSMQDREFYQKQNYPYEDITLGYYLVKDGVRTPLIESIGAYTNSEGKLVTPVYRDNIFTRGSSQALCYEAIFGYRLENFPIKSMKVGKVMDQLDGSLNIKNPACYQYPEENGCEPGDHFRADQRQSVELFRAYKPYKFAISFEQKAADFMTLAGFVLVGAFLALYWLCLFKRKFR</sequence>
<feature type="transmembrane region" description="Helical" evidence="1">
    <location>
        <begin position="312"/>
        <end position="334"/>
    </location>
</feature>
<keyword evidence="1" id="KW-0812">Transmembrane</keyword>
<dbReference type="EMBL" id="UOGB01000233">
    <property type="protein sequence ID" value="VAX22312.1"/>
    <property type="molecule type" value="Genomic_DNA"/>
</dbReference>
<evidence type="ECO:0000313" key="2">
    <source>
        <dbReference type="EMBL" id="VAX22312.1"/>
    </source>
</evidence>
<gene>
    <name evidence="2" type="ORF">MNBD_NITROSPINAE03-421</name>
</gene>
<feature type="transmembrane region" description="Helical" evidence="1">
    <location>
        <begin position="207"/>
        <end position="225"/>
    </location>
</feature>
<keyword evidence="1" id="KW-0472">Membrane</keyword>
<feature type="transmembrane region" description="Helical" evidence="1">
    <location>
        <begin position="7"/>
        <end position="28"/>
    </location>
</feature>
<protein>
    <submittedName>
        <fullName evidence="2">Permease of the drug/metabolite transporter (DMT) superfamily</fullName>
    </submittedName>
</protein>
<keyword evidence="1" id="KW-1133">Transmembrane helix</keyword>